<comment type="caution">
    <text evidence="1">The sequence shown here is derived from an EMBL/GenBank/DDBJ whole genome shotgun (WGS) entry which is preliminary data.</text>
</comment>
<name>A0ACC2T302_9FUNG</name>
<accession>A0ACC2T302</accession>
<evidence type="ECO:0000313" key="2">
    <source>
        <dbReference type="Proteomes" id="UP001165960"/>
    </source>
</evidence>
<proteinExistence type="predicted"/>
<keyword evidence="2" id="KW-1185">Reference proteome</keyword>
<sequence>MYTTGNTVLVATLLSAIGATYLPSGKYVKGISSYLSSGQSAMESSAEFNKFEVADANEVIVSSGRYKWGPQRANYNDDSEDEDSRSTQDSGCGSEDTEDMERDMSDGKASNNFNQYMQQVSYNSETSDKYHVKEWYSTGNGDSLSNNALSYEYTPESEEVFDDESPMPYQTNAPETGSYMSSNTENSTEDSMLARNDMSIQTNAPMKGSYMSSDNSMEDSMLARNDMPIQTDAPMKGSYMSSDNSMEDSMLAKNDMTIQTDAPMKGSYMSSNNENSMQDSMLARNDMTIQTNAPMKGSYMSSNTENSMQDSMLARNDVTIQTNVPMKGSYMSSNTDNSMDESMLAGNVMTSDNEEAMDLSKNDSTLVNNQLSYQSEAPMSESNVPFNQSEAPTTQVSSYQGESTMSSENSYYASSCSGPIAMERQAEQENFVDQVPAKRVYQSGSLSANMKYTAVNEVEY</sequence>
<dbReference type="EMBL" id="QTSX02003680">
    <property type="protein sequence ID" value="KAJ9068880.1"/>
    <property type="molecule type" value="Genomic_DNA"/>
</dbReference>
<protein>
    <submittedName>
        <fullName evidence="1">Uncharacterized protein</fullName>
    </submittedName>
</protein>
<dbReference type="Proteomes" id="UP001165960">
    <property type="component" value="Unassembled WGS sequence"/>
</dbReference>
<gene>
    <name evidence="1" type="ORF">DSO57_1024203</name>
</gene>
<reference evidence="1" key="1">
    <citation type="submission" date="2022-04" db="EMBL/GenBank/DDBJ databases">
        <title>Genome of the entomopathogenic fungus Entomophthora muscae.</title>
        <authorList>
            <person name="Elya C."/>
            <person name="Lovett B.R."/>
            <person name="Lee E."/>
            <person name="Macias A.M."/>
            <person name="Hajek A.E."/>
            <person name="De Bivort B.L."/>
            <person name="Kasson M.T."/>
            <person name="De Fine Licht H.H."/>
            <person name="Stajich J.E."/>
        </authorList>
    </citation>
    <scope>NUCLEOTIDE SEQUENCE</scope>
    <source>
        <strain evidence="1">Berkeley</strain>
    </source>
</reference>
<organism evidence="1 2">
    <name type="scientific">Entomophthora muscae</name>
    <dbReference type="NCBI Taxonomy" id="34485"/>
    <lineage>
        <taxon>Eukaryota</taxon>
        <taxon>Fungi</taxon>
        <taxon>Fungi incertae sedis</taxon>
        <taxon>Zoopagomycota</taxon>
        <taxon>Entomophthoromycotina</taxon>
        <taxon>Entomophthoromycetes</taxon>
        <taxon>Entomophthorales</taxon>
        <taxon>Entomophthoraceae</taxon>
        <taxon>Entomophthora</taxon>
    </lineage>
</organism>
<evidence type="ECO:0000313" key="1">
    <source>
        <dbReference type="EMBL" id="KAJ9068880.1"/>
    </source>
</evidence>